<accession>A0ABN5B1Y5</accession>
<proteinExistence type="predicted"/>
<dbReference type="InterPro" id="IPR019133">
    <property type="entry name" value="MIC60"/>
</dbReference>
<evidence type="ECO:0000313" key="8">
    <source>
        <dbReference type="Proteomes" id="UP000258016"/>
    </source>
</evidence>
<sequence length="304" mass="31958">MMNPETPRPGRPSQGASGRTLLILLALAFVGGATLSGWLITRSGWFTETPATPAQTALDRNVITADPAGPGAGGPPPAMTGGMLGGPVSPRALDVRVAELENRLSLINVQAQEASGNAGRAEGLLIAFAARRALDRASALGYLEGQLQLRFGAAQPNAVATIVRAARNPVTMDQLRAQLEEIGPSIVSGRAANEGFFDALQREASELFVVEQQGSVSQTPSQRLQRAKRYLEAGRVEAALAEIERLPGSNKAADWLAKARIYAEARRALDIIESAAILEPRGLRDAAGQPIEQPSPLAPKAPAN</sequence>
<evidence type="ECO:0000256" key="4">
    <source>
        <dbReference type="ARBA" id="ARBA00023136"/>
    </source>
</evidence>
<evidence type="ECO:0000256" key="1">
    <source>
        <dbReference type="ARBA" id="ARBA00004370"/>
    </source>
</evidence>
<dbReference type="EMBL" id="CP020083">
    <property type="protein sequence ID" value="ASR51065.1"/>
    <property type="molecule type" value="Genomic_DNA"/>
</dbReference>
<reference evidence="7 8" key="1">
    <citation type="submission" date="2017-03" db="EMBL/GenBank/DDBJ databases">
        <title>Complete genome sequence of Blastomonas fulva degrading microcsystin LR.</title>
        <authorList>
            <person name="Lee H.-g."/>
            <person name="Jin L."/>
            <person name="oh H.-M."/>
        </authorList>
    </citation>
    <scope>NUCLEOTIDE SEQUENCE [LARGE SCALE GENOMIC DNA]</scope>
    <source>
        <strain evidence="7 8">T2</strain>
    </source>
</reference>
<gene>
    <name evidence="7" type="ORF">B5J99_05935</name>
</gene>
<dbReference type="Pfam" id="PF09731">
    <property type="entry name" value="Mitofilin"/>
    <property type="match status" value="1"/>
</dbReference>
<keyword evidence="8" id="KW-1185">Reference proteome</keyword>
<comment type="subcellular location">
    <subcellularLocation>
        <location evidence="1">Membrane</location>
    </subcellularLocation>
</comment>
<dbReference type="RefSeq" id="WP_069051156.1">
    <property type="nucleotide sequence ID" value="NZ_CP020083.1"/>
</dbReference>
<feature type="region of interest" description="Disordered" evidence="5">
    <location>
        <begin position="285"/>
        <end position="304"/>
    </location>
</feature>
<protein>
    <submittedName>
        <fullName evidence="7">Uncharacterized protein</fullName>
    </submittedName>
</protein>
<feature type="transmembrane region" description="Helical" evidence="6">
    <location>
        <begin position="21"/>
        <end position="40"/>
    </location>
</feature>
<feature type="region of interest" description="Disordered" evidence="5">
    <location>
        <begin position="64"/>
        <end position="85"/>
    </location>
</feature>
<keyword evidence="2 6" id="KW-0812">Transmembrane</keyword>
<organism evidence="7 8">
    <name type="scientific">Blastomonas fulva</name>
    <dbReference type="NCBI Taxonomy" id="1550728"/>
    <lineage>
        <taxon>Bacteria</taxon>
        <taxon>Pseudomonadati</taxon>
        <taxon>Pseudomonadota</taxon>
        <taxon>Alphaproteobacteria</taxon>
        <taxon>Sphingomonadales</taxon>
        <taxon>Sphingomonadaceae</taxon>
        <taxon>Blastomonas</taxon>
    </lineage>
</organism>
<name>A0ABN5B1Y5_9SPHN</name>
<keyword evidence="4 6" id="KW-0472">Membrane</keyword>
<evidence type="ECO:0000256" key="3">
    <source>
        <dbReference type="ARBA" id="ARBA00022989"/>
    </source>
</evidence>
<keyword evidence="3 6" id="KW-1133">Transmembrane helix</keyword>
<evidence type="ECO:0000256" key="2">
    <source>
        <dbReference type="ARBA" id="ARBA00022692"/>
    </source>
</evidence>
<evidence type="ECO:0000313" key="7">
    <source>
        <dbReference type="EMBL" id="ASR51065.1"/>
    </source>
</evidence>
<dbReference type="Proteomes" id="UP000258016">
    <property type="component" value="Chromosome"/>
</dbReference>
<evidence type="ECO:0000256" key="5">
    <source>
        <dbReference type="SAM" id="MobiDB-lite"/>
    </source>
</evidence>
<dbReference type="GeneID" id="303485115"/>
<evidence type="ECO:0000256" key="6">
    <source>
        <dbReference type="SAM" id="Phobius"/>
    </source>
</evidence>